<evidence type="ECO:0000256" key="5">
    <source>
        <dbReference type="ARBA" id="ARBA00023136"/>
    </source>
</evidence>
<feature type="compositionally biased region" description="Polar residues" evidence="6">
    <location>
        <begin position="646"/>
        <end position="656"/>
    </location>
</feature>
<evidence type="ECO:0000256" key="4">
    <source>
        <dbReference type="ARBA" id="ARBA00022989"/>
    </source>
</evidence>
<feature type="transmembrane region" description="Helical" evidence="7">
    <location>
        <begin position="502"/>
        <end position="523"/>
    </location>
</feature>
<feature type="domain" description="ABC transporter" evidence="8">
    <location>
        <begin position="725"/>
        <end position="837"/>
    </location>
</feature>
<keyword evidence="3 7" id="KW-0812">Transmembrane</keyword>
<dbReference type="GO" id="GO:0016020">
    <property type="term" value="C:membrane"/>
    <property type="evidence" value="ECO:0007669"/>
    <property type="project" value="UniProtKB-SubCell"/>
</dbReference>
<dbReference type="Proteomes" id="UP001230188">
    <property type="component" value="Unassembled WGS sequence"/>
</dbReference>
<dbReference type="Pfam" id="PF00005">
    <property type="entry name" value="ABC_tran"/>
    <property type="match status" value="1"/>
</dbReference>
<sequence>MSRLEPGRHNPSPVRAARRVARTHKEICCWLGVDQHRCLGRMLNWATGGNLFATTTQLICLAGAGFWIWYRDTLYEFRRGDDFYLTVYYEPVEGDCDAFKDKKDQDKYVSTTDEFATLWIYNELIFYAGDLMLDTFGPGVLSAEEFELNHCDPDTLQRMMNYELKEEERRDPACEWTDNAGKECEGGMYRYESPDDGETTVESAPPGYYSPEFFTCLVRCPTGGFCPRSRTKDTTMTHNTKCKYPGRVDKHRETARDRRPRILLLSSFLPDTSRKTVSQVAVYDDETNTTRYVCPGSRHLYLCPEGNECQSSDTRSLCPSGTHCPRGSKKRQACDGASPLASHHTLCSSPGLGYPDYSVPATVFFVVCISTAVVLHLFSTYGYGSSRARRRRRLARASARHERAVLLDASTTLNNNTESATSSRSVVAAMRYLSKAEARWHRRVIEALTGVGRHDTIDPSLRSQYYGVCSSINVSRLVVYCGGGSFILAGVALAGIEPATFPCMLFFGLCLYGMCGVCQLDLVSSLRQTDGGTVFTSLGCTRHANLVVFGIFSFVALVFLSVGFGDNRHLIKFDEGLTWVQFATLMSLVIVFATGVGALCLRHATCCQACSCFDCCCCSALDAVEADVRVFSEEKSPSVDDGIELATSSNSSTNNPEFGGGVSSGDAPTGSRSSATSPLVLNPFRWHRRLRREEPKRVTDDVELRIDLRFEGLGLRLRSSGRVILNGVSGSIDSGCVTAIMGPSGGGKTTLLNCLADRAKGYGKVFGSRFVNGREVDDLAAYSAFVGYVPQDDIMLPSLTVRQTLEFYAAIRASTTLSRTEVETRAIEAMQMVELRPTTWDEVVGDAERRGISGT</sequence>
<evidence type="ECO:0000256" key="6">
    <source>
        <dbReference type="SAM" id="MobiDB-lite"/>
    </source>
</evidence>
<dbReference type="GO" id="GO:0042626">
    <property type="term" value="F:ATPase-coupled transmembrane transporter activity"/>
    <property type="evidence" value="ECO:0007669"/>
    <property type="project" value="TreeGrafter"/>
</dbReference>
<dbReference type="InterPro" id="IPR006058">
    <property type="entry name" value="2Fe2S_fd_BS"/>
</dbReference>
<keyword evidence="4 7" id="KW-1133">Transmembrane helix</keyword>
<dbReference type="GO" id="GO:0016887">
    <property type="term" value="F:ATP hydrolysis activity"/>
    <property type="evidence" value="ECO:0007669"/>
    <property type="project" value="InterPro"/>
</dbReference>
<evidence type="ECO:0000256" key="1">
    <source>
        <dbReference type="ARBA" id="ARBA00004141"/>
    </source>
</evidence>
<feature type="transmembrane region" description="Helical" evidence="7">
    <location>
        <begin position="576"/>
        <end position="601"/>
    </location>
</feature>
<keyword evidence="5 7" id="KW-0472">Membrane</keyword>
<feature type="transmembrane region" description="Helical" evidence="7">
    <location>
        <begin position="477"/>
        <end position="496"/>
    </location>
</feature>
<dbReference type="GO" id="GO:0051537">
    <property type="term" value="F:2 iron, 2 sulfur cluster binding"/>
    <property type="evidence" value="ECO:0007669"/>
    <property type="project" value="InterPro"/>
</dbReference>
<comment type="caution">
    <text evidence="9">The sequence shown here is derived from an EMBL/GenBank/DDBJ whole genome shotgun (WGS) entry which is preliminary data.</text>
</comment>
<dbReference type="SUPFAM" id="SSF52540">
    <property type="entry name" value="P-loop containing nucleoside triphosphate hydrolases"/>
    <property type="match status" value="1"/>
</dbReference>
<dbReference type="GO" id="GO:0005524">
    <property type="term" value="F:ATP binding"/>
    <property type="evidence" value="ECO:0007669"/>
    <property type="project" value="InterPro"/>
</dbReference>
<comment type="subcellular location">
    <subcellularLocation>
        <location evidence="1">Membrane</location>
        <topology evidence="1">Multi-pass membrane protein</topology>
    </subcellularLocation>
</comment>
<keyword evidence="2" id="KW-0813">Transport</keyword>
<evidence type="ECO:0000256" key="2">
    <source>
        <dbReference type="ARBA" id="ARBA00022448"/>
    </source>
</evidence>
<dbReference type="AlphaFoldDB" id="A0AAD7UHA4"/>
<evidence type="ECO:0000313" key="10">
    <source>
        <dbReference type="Proteomes" id="UP001230188"/>
    </source>
</evidence>
<feature type="transmembrane region" description="Helical" evidence="7">
    <location>
        <begin position="544"/>
        <end position="564"/>
    </location>
</feature>
<dbReference type="PANTHER" id="PTHR48041:SF91">
    <property type="entry name" value="ABC TRANSPORTER G FAMILY MEMBER 28"/>
    <property type="match status" value="1"/>
</dbReference>
<dbReference type="EMBL" id="JAQMWT010000283">
    <property type="protein sequence ID" value="KAJ8606285.1"/>
    <property type="molecule type" value="Genomic_DNA"/>
</dbReference>
<keyword evidence="10" id="KW-1185">Reference proteome</keyword>
<feature type="transmembrane region" description="Helical" evidence="7">
    <location>
        <begin position="51"/>
        <end position="70"/>
    </location>
</feature>
<feature type="region of interest" description="Disordered" evidence="6">
    <location>
        <begin position="640"/>
        <end position="676"/>
    </location>
</feature>
<dbReference type="PROSITE" id="PS00197">
    <property type="entry name" value="2FE2S_FER_1"/>
    <property type="match status" value="1"/>
</dbReference>
<dbReference type="InterPro" id="IPR003439">
    <property type="entry name" value="ABC_transporter-like_ATP-bd"/>
</dbReference>
<accession>A0AAD7UHA4</accession>
<dbReference type="Gene3D" id="3.40.50.300">
    <property type="entry name" value="P-loop containing nucleotide triphosphate hydrolases"/>
    <property type="match status" value="1"/>
</dbReference>
<gene>
    <name evidence="9" type="ORF">CTAYLR_010322</name>
</gene>
<dbReference type="InterPro" id="IPR027417">
    <property type="entry name" value="P-loop_NTPase"/>
</dbReference>
<reference evidence="9" key="1">
    <citation type="submission" date="2023-01" db="EMBL/GenBank/DDBJ databases">
        <title>Metagenome sequencing of chrysophaentin producing Chrysophaeum taylorii.</title>
        <authorList>
            <person name="Davison J."/>
            <person name="Bewley C."/>
        </authorList>
    </citation>
    <scope>NUCLEOTIDE SEQUENCE</scope>
    <source>
        <strain evidence="9">NIES-1699</strain>
    </source>
</reference>
<dbReference type="InterPro" id="IPR050352">
    <property type="entry name" value="ABCG_transporters"/>
</dbReference>
<organism evidence="9 10">
    <name type="scientific">Chrysophaeum taylorii</name>
    <dbReference type="NCBI Taxonomy" id="2483200"/>
    <lineage>
        <taxon>Eukaryota</taxon>
        <taxon>Sar</taxon>
        <taxon>Stramenopiles</taxon>
        <taxon>Ochrophyta</taxon>
        <taxon>Pelagophyceae</taxon>
        <taxon>Pelagomonadales</taxon>
        <taxon>Pelagomonadaceae</taxon>
        <taxon>Chrysophaeum</taxon>
    </lineage>
</organism>
<evidence type="ECO:0000313" key="9">
    <source>
        <dbReference type="EMBL" id="KAJ8606285.1"/>
    </source>
</evidence>
<feature type="transmembrane region" description="Helical" evidence="7">
    <location>
        <begin position="357"/>
        <end position="383"/>
    </location>
</feature>
<evidence type="ECO:0000256" key="3">
    <source>
        <dbReference type="ARBA" id="ARBA00022692"/>
    </source>
</evidence>
<evidence type="ECO:0000256" key="7">
    <source>
        <dbReference type="SAM" id="Phobius"/>
    </source>
</evidence>
<protein>
    <recommendedName>
        <fullName evidence="8">ABC transporter domain-containing protein</fullName>
    </recommendedName>
</protein>
<evidence type="ECO:0000259" key="8">
    <source>
        <dbReference type="Pfam" id="PF00005"/>
    </source>
</evidence>
<dbReference type="PANTHER" id="PTHR48041">
    <property type="entry name" value="ABC TRANSPORTER G FAMILY MEMBER 28"/>
    <property type="match status" value="1"/>
</dbReference>
<proteinExistence type="predicted"/>
<name>A0AAD7UHA4_9STRA</name>